<dbReference type="Pfam" id="PF03235">
    <property type="entry name" value="GmrSD_N"/>
    <property type="match status" value="1"/>
</dbReference>
<evidence type="ECO:0000259" key="1">
    <source>
        <dbReference type="Pfam" id="PF03235"/>
    </source>
</evidence>
<dbReference type="EMBL" id="JACHIO010000007">
    <property type="protein sequence ID" value="MBB5063767.1"/>
    <property type="molecule type" value="Genomic_DNA"/>
</dbReference>
<dbReference type="InterPro" id="IPR004919">
    <property type="entry name" value="GmrSD_N"/>
</dbReference>
<dbReference type="RefSeq" id="WP_184255163.1">
    <property type="nucleotide sequence ID" value="NZ_JACHIO010000007.1"/>
</dbReference>
<dbReference type="PANTHER" id="PTHR37292:SF2">
    <property type="entry name" value="DUF262 DOMAIN-CONTAINING PROTEIN"/>
    <property type="match status" value="1"/>
</dbReference>
<gene>
    <name evidence="2" type="ORF">HDF15_002112</name>
</gene>
<comment type="caution">
    <text evidence="2">The sequence shown here is derived from an EMBL/GenBank/DDBJ whole genome shotgun (WGS) entry which is preliminary data.</text>
</comment>
<evidence type="ECO:0000313" key="2">
    <source>
        <dbReference type="EMBL" id="MBB5063767.1"/>
    </source>
</evidence>
<reference evidence="2 3" key="1">
    <citation type="submission" date="2020-08" db="EMBL/GenBank/DDBJ databases">
        <title>Genomic Encyclopedia of Type Strains, Phase IV (KMG-V): Genome sequencing to study the core and pangenomes of soil and plant-associated prokaryotes.</title>
        <authorList>
            <person name="Whitman W."/>
        </authorList>
    </citation>
    <scope>NUCLEOTIDE SEQUENCE [LARGE SCALE GENOMIC DNA]</scope>
    <source>
        <strain evidence="2 3">X5P3</strain>
    </source>
</reference>
<dbReference type="AlphaFoldDB" id="A0A7W8E9G8"/>
<accession>A0A7W8E9G8</accession>
<name>A0A7W8E9G8_9BACT</name>
<sequence length="594" mass="67557">MSFQTPITIRTIIGKIADGKYALPSIQREFEWKTVQIEKLFDSVMRGYPINSFLFWEVPPSDSSKFQFYRFLTHYHEKTARHNPPFTTSGDHTFTAVLDGQQRLTSLVIGLTGSYAAKLPNKRRSNPNAYPKEVLHLDLLNQVAVNQDEEMEYAFYFMKPEEAVKNSDEYWISVPELFEAVPTLFQAMEVMQRPEIHGASTERRAHAQKSLACFVQTFSSDAVINYFLEKQPSLHRVLDIFVRTNSGGTRLSYSDLLLSMATASWAGQDARQEILTLVDDLNSINEDLSIDKDFVMKSCLVLGDVDDVKFKVDNFTAANLSKIETEWPHIKTALHLTISLVNLYGFTNRSLLSNNALIPIAYYLKKRGATPSYLTSASDRADRSEILRWLSEALLKRLFGSMGDTILATMRQEITKSDEPLFPKAAIDQRMGELNRSMLFSDADIEALLDYGYSDREAFLILSLITPDSVAGMPVHVDHIFPRSLLTTQKLKREELPEDIARQISDERDSLANLALLDSVMNQEKSGKAFEDWLNLFFGAPDNRKRFLESRFIPDKEHYTAGEILSVWEARESLLLSALKVRLQAPKMSPLVIT</sequence>
<evidence type="ECO:0000313" key="3">
    <source>
        <dbReference type="Proteomes" id="UP000584867"/>
    </source>
</evidence>
<dbReference type="Proteomes" id="UP000584867">
    <property type="component" value="Unassembled WGS sequence"/>
</dbReference>
<dbReference type="PANTHER" id="PTHR37292">
    <property type="entry name" value="VNG6097C"/>
    <property type="match status" value="1"/>
</dbReference>
<protein>
    <recommendedName>
        <fullName evidence="1">GmrSD restriction endonucleases N-terminal domain-containing protein</fullName>
    </recommendedName>
</protein>
<proteinExistence type="predicted"/>
<feature type="domain" description="GmrSD restriction endonucleases N-terminal" evidence="1">
    <location>
        <begin position="10"/>
        <end position="259"/>
    </location>
</feature>
<organism evidence="2 3">
    <name type="scientific">Granulicella mallensis</name>
    <dbReference type="NCBI Taxonomy" id="940614"/>
    <lineage>
        <taxon>Bacteria</taxon>
        <taxon>Pseudomonadati</taxon>
        <taxon>Acidobacteriota</taxon>
        <taxon>Terriglobia</taxon>
        <taxon>Terriglobales</taxon>
        <taxon>Acidobacteriaceae</taxon>
        <taxon>Granulicella</taxon>
    </lineage>
</organism>